<sequence length="584" mass="66287">MASSKTQKACFYSDIRDVLKNHRALNVANNNVYDTLLRTLSDCSEVELVVKIVKDLEHCISLLNLDYKPLVGLIMKLNWLDNGPELIKAFQSFMLNLVSAQIFYLKPCLTTLVAMFAQETTKGPDDDGGKRKEDFSHIHSLLKSISQIVPMTGSVLVQILDNRFPYVTKSVSCFENYTQNILLITTYMPVQRLDILEIVVKNMLKLDVRSSRHDISSALSSIMAGTDHVDLMDTTFDMEEVSQVASESSHEADSRLSAALPQAASLDAMLELTFHYVKDQCYTDAKLDWDRTKRLYRELLSVFNKLILPTHASCHVQYIMFYVCSFREVLADGFIDYLWKKVTDPTAESVYRQSAACYIGSFITRSKYLSVKTAKQVVELMVKWIHSYLDRTCDQGAHADLAHHAPFYSVCQSVFYIFCFKHMDFMGMKGYRWAESLNLQRIVTSKLNPLRVCMPIIVSTFASAARLHQLAFCDTVIERNNRYHLPVAASTYSTEGSRQTQLQSYFPFDPYLLPRSCSHIRPLYKEFHGSLPGEDDDAVDEDEDDFLPSDEEDMNLAACDISLSVGKSPSNVLQYGMSPGFKNG</sequence>
<dbReference type="Proteomes" id="UP000678393">
    <property type="component" value="Unassembled WGS sequence"/>
</dbReference>
<organism evidence="2 3">
    <name type="scientific">Candidula unifasciata</name>
    <dbReference type="NCBI Taxonomy" id="100452"/>
    <lineage>
        <taxon>Eukaryota</taxon>
        <taxon>Metazoa</taxon>
        <taxon>Spiralia</taxon>
        <taxon>Lophotrochozoa</taxon>
        <taxon>Mollusca</taxon>
        <taxon>Gastropoda</taxon>
        <taxon>Heterobranchia</taxon>
        <taxon>Euthyneura</taxon>
        <taxon>Panpulmonata</taxon>
        <taxon>Eupulmonata</taxon>
        <taxon>Stylommatophora</taxon>
        <taxon>Helicina</taxon>
        <taxon>Helicoidea</taxon>
        <taxon>Geomitridae</taxon>
        <taxon>Candidula</taxon>
    </lineage>
</organism>
<evidence type="ECO:0000313" key="2">
    <source>
        <dbReference type="EMBL" id="CAG5129022.1"/>
    </source>
</evidence>
<dbReference type="GO" id="GO:0001042">
    <property type="term" value="F:RNA polymerase I core binding"/>
    <property type="evidence" value="ECO:0007669"/>
    <property type="project" value="TreeGrafter"/>
</dbReference>
<dbReference type="GO" id="GO:0006361">
    <property type="term" value="P:transcription initiation at RNA polymerase I promoter"/>
    <property type="evidence" value="ECO:0007669"/>
    <property type="project" value="InterPro"/>
</dbReference>
<evidence type="ECO:0000313" key="3">
    <source>
        <dbReference type="Proteomes" id="UP000678393"/>
    </source>
</evidence>
<dbReference type="GO" id="GO:0005634">
    <property type="term" value="C:nucleus"/>
    <property type="evidence" value="ECO:0007669"/>
    <property type="project" value="TreeGrafter"/>
</dbReference>
<accession>A0A8S3ZP14</accession>
<evidence type="ECO:0008006" key="4">
    <source>
        <dbReference type="Google" id="ProtNLM"/>
    </source>
</evidence>
<reference evidence="2" key="1">
    <citation type="submission" date="2021-04" db="EMBL/GenBank/DDBJ databases">
        <authorList>
            <consortium name="Molecular Ecology Group"/>
        </authorList>
    </citation>
    <scope>NUCLEOTIDE SEQUENCE</scope>
</reference>
<name>A0A8S3ZP14_9EUPU</name>
<comment type="similarity">
    <text evidence="1">Belongs to the RRN3 family.</text>
</comment>
<evidence type="ECO:0000256" key="1">
    <source>
        <dbReference type="ARBA" id="ARBA00010098"/>
    </source>
</evidence>
<dbReference type="PANTHER" id="PTHR12790">
    <property type="entry name" value="TRANSCRIPTION INITIATION FACTOR IA RRN3"/>
    <property type="match status" value="1"/>
</dbReference>
<dbReference type="EMBL" id="CAJHNH020003334">
    <property type="protein sequence ID" value="CAG5129022.1"/>
    <property type="molecule type" value="Genomic_DNA"/>
</dbReference>
<dbReference type="InterPro" id="IPR007991">
    <property type="entry name" value="RNA_pol_I_trans_ini_fac_RRN3"/>
</dbReference>
<comment type="caution">
    <text evidence="2">The sequence shown here is derived from an EMBL/GenBank/DDBJ whole genome shotgun (WGS) entry which is preliminary data.</text>
</comment>
<dbReference type="AlphaFoldDB" id="A0A8S3ZP14"/>
<dbReference type="OrthoDB" id="26970at2759"/>
<dbReference type="Pfam" id="PF05327">
    <property type="entry name" value="RRN3"/>
    <property type="match status" value="1"/>
</dbReference>
<dbReference type="PANTHER" id="PTHR12790:SF0">
    <property type="entry name" value="RNA POLYMERASE I-SPECIFIC TRANSCRIPTION INITIATION FACTOR RRN3-RELATED"/>
    <property type="match status" value="1"/>
</dbReference>
<gene>
    <name evidence="2" type="ORF">CUNI_LOCUS14580</name>
</gene>
<proteinExistence type="inferred from homology"/>
<protein>
    <recommendedName>
        <fullName evidence="4">RNA polymerase I-specific transcription initiation factor RRN3</fullName>
    </recommendedName>
</protein>
<dbReference type="GO" id="GO:0001181">
    <property type="term" value="F:RNA polymerase I general transcription initiation factor activity"/>
    <property type="evidence" value="ECO:0007669"/>
    <property type="project" value="InterPro"/>
</dbReference>
<keyword evidence="3" id="KW-1185">Reference proteome</keyword>